<evidence type="ECO:0000313" key="9">
    <source>
        <dbReference type="Proteomes" id="UP000582837"/>
    </source>
</evidence>
<reference evidence="8 9" key="1">
    <citation type="submission" date="2020-08" db="EMBL/GenBank/DDBJ databases">
        <title>Genomic Encyclopedia of Type Strains, Phase IV (KMG-IV): sequencing the most valuable type-strain genomes for metagenomic binning, comparative biology and taxonomic classification.</title>
        <authorList>
            <person name="Goeker M."/>
        </authorList>
    </citation>
    <scope>NUCLEOTIDE SEQUENCE [LARGE SCALE GENOMIC DNA]</scope>
    <source>
        <strain evidence="8 9">DSM 29007</strain>
    </source>
</reference>
<evidence type="ECO:0000256" key="5">
    <source>
        <dbReference type="ARBA" id="ARBA00022777"/>
    </source>
</evidence>
<dbReference type="NCBIfam" id="TIGR00229">
    <property type="entry name" value="sensory_box"/>
    <property type="match status" value="2"/>
</dbReference>
<feature type="domain" description="Histidine kinase" evidence="6">
    <location>
        <begin position="256"/>
        <end position="478"/>
    </location>
</feature>
<dbReference type="EMBL" id="JACHIA010000001">
    <property type="protein sequence ID" value="MBB6068955.1"/>
    <property type="molecule type" value="Genomic_DNA"/>
</dbReference>
<proteinExistence type="predicted"/>
<feature type="domain" description="PAS" evidence="7">
    <location>
        <begin position="120"/>
        <end position="174"/>
    </location>
</feature>
<dbReference type="CDD" id="cd00130">
    <property type="entry name" value="PAS"/>
    <property type="match status" value="2"/>
</dbReference>
<dbReference type="SUPFAM" id="SSF55874">
    <property type="entry name" value="ATPase domain of HSP90 chaperone/DNA topoisomerase II/histidine kinase"/>
    <property type="match status" value="1"/>
</dbReference>
<dbReference type="InterPro" id="IPR013656">
    <property type="entry name" value="PAS_4"/>
</dbReference>
<dbReference type="Pfam" id="PF08448">
    <property type="entry name" value="PAS_4"/>
    <property type="match status" value="1"/>
</dbReference>
<evidence type="ECO:0000256" key="4">
    <source>
        <dbReference type="ARBA" id="ARBA00022679"/>
    </source>
</evidence>
<dbReference type="SMART" id="SM00387">
    <property type="entry name" value="HATPase_c"/>
    <property type="match status" value="1"/>
</dbReference>
<dbReference type="PROSITE" id="PS50109">
    <property type="entry name" value="HIS_KIN"/>
    <property type="match status" value="1"/>
</dbReference>
<dbReference type="Gene3D" id="1.10.287.130">
    <property type="match status" value="1"/>
</dbReference>
<evidence type="ECO:0000313" key="8">
    <source>
        <dbReference type="EMBL" id="MBB6068955.1"/>
    </source>
</evidence>
<dbReference type="InterPro" id="IPR003594">
    <property type="entry name" value="HATPase_dom"/>
</dbReference>
<dbReference type="CDD" id="cd00082">
    <property type="entry name" value="HisKA"/>
    <property type="match status" value="1"/>
</dbReference>
<name>A0A841GVP1_9BACT</name>
<dbReference type="InterPro" id="IPR000014">
    <property type="entry name" value="PAS"/>
</dbReference>
<dbReference type="InterPro" id="IPR004358">
    <property type="entry name" value="Sig_transdc_His_kin-like_C"/>
</dbReference>
<dbReference type="SUPFAM" id="SSF55785">
    <property type="entry name" value="PYP-like sensor domain (PAS domain)"/>
    <property type="match status" value="2"/>
</dbReference>
<dbReference type="InterPro" id="IPR003661">
    <property type="entry name" value="HisK_dim/P_dom"/>
</dbReference>
<feature type="domain" description="PAS" evidence="7">
    <location>
        <begin position="15"/>
        <end position="77"/>
    </location>
</feature>
<dbReference type="PRINTS" id="PR00344">
    <property type="entry name" value="BCTRLSENSOR"/>
</dbReference>
<sequence length="488" mass="53235">MSPVSTLEIARHAGLEALADAFCLADAESRVTYWNAAAERLFGISRTDALEQPLWSLLPGDAGSVLRERMVRSERGAAVVPLTVLVDGELFARHLAAHATTLEDGGVAVHFRDSTAERRLTDRYAQLLESIRDGFIATDAEWRITYVNRAAEVLVSLRRERAVGTSLWELLPPEPPELGTTIRATMVDRQPRHLSAIHPRTFTGRRFDAWTHALPDGGVSILFEDVTDRLTKELELARLAAEAEEASRAKSRFFAAVSHELRTPLNAIVGYTHLLATATYGEVPAGAVRASERASVCAEHLARLIDDVLLLTTLEIERLPVFPAAVEMEPFLGNVLPHLRQQAEAKGLSFSVDLPLELPPVFADPERLRQIVTPVVSNAIKFTSRGSVGVQARVAEQPGWMEIVVRDTGPGVAPGDRDRIFEAFEQLGDEARSDSANRGTGLGLTLARRLARHLGGDLEMGETGGEGAEFIIRLPLAARAATQLLADE</sequence>
<dbReference type="GO" id="GO:0006355">
    <property type="term" value="P:regulation of DNA-templated transcription"/>
    <property type="evidence" value="ECO:0007669"/>
    <property type="project" value="InterPro"/>
</dbReference>
<protein>
    <recommendedName>
        <fullName evidence="2">histidine kinase</fullName>
        <ecNumber evidence="2">2.7.13.3</ecNumber>
    </recommendedName>
</protein>
<keyword evidence="9" id="KW-1185">Reference proteome</keyword>
<evidence type="ECO:0000259" key="7">
    <source>
        <dbReference type="PROSITE" id="PS50112"/>
    </source>
</evidence>
<evidence type="ECO:0000256" key="1">
    <source>
        <dbReference type="ARBA" id="ARBA00000085"/>
    </source>
</evidence>
<dbReference type="EC" id="2.7.13.3" evidence="2"/>
<dbReference type="RefSeq" id="WP_170031517.1">
    <property type="nucleotide sequence ID" value="NZ_JABDTL010000001.1"/>
</dbReference>
<dbReference type="PROSITE" id="PS50112">
    <property type="entry name" value="PAS"/>
    <property type="match status" value="2"/>
</dbReference>
<dbReference type="AlphaFoldDB" id="A0A841GVP1"/>
<dbReference type="InterPro" id="IPR005467">
    <property type="entry name" value="His_kinase_dom"/>
</dbReference>
<dbReference type="PANTHER" id="PTHR43047">
    <property type="entry name" value="TWO-COMPONENT HISTIDINE PROTEIN KINASE"/>
    <property type="match status" value="1"/>
</dbReference>
<evidence type="ECO:0000256" key="2">
    <source>
        <dbReference type="ARBA" id="ARBA00012438"/>
    </source>
</evidence>
<evidence type="ECO:0000256" key="3">
    <source>
        <dbReference type="ARBA" id="ARBA00022553"/>
    </source>
</evidence>
<dbReference type="InterPro" id="IPR036890">
    <property type="entry name" value="HATPase_C_sf"/>
</dbReference>
<keyword evidence="3" id="KW-0597">Phosphoprotein</keyword>
<dbReference type="InterPro" id="IPR013767">
    <property type="entry name" value="PAS_fold"/>
</dbReference>
<dbReference type="Pfam" id="PF02518">
    <property type="entry name" value="HATPase_c"/>
    <property type="match status" value="1"/>
</dbReference>
<dbReference type="Gene3D" id="3.30.450.20">
    <property type="entry name" value="PAS domain"/>
    <property type="match status" value="2"/>
</dbReference>
<dbReference type="PANTHER" id="PTHR43047:SF64">
    <property type="entry name" value="HISTIDINE KINASE CONTAINING CHEY-HOMOLOGOUS RECEIVER DOMAIN AND PAS DOMAIN-RELATED"/>
    <property type="match status" value="1"/>
</dbReference>
<dbReference type="SUPFAM" id="SSF47384">
    <property type="entry name" value="Homodimeric domain of signal transducing histidine kinase"/>
    <property type="match status" value="1"/>
</dbReference>
<keyword evidence="4" id="KW-0808">Transferase</keyword>
<comment type="caution">
    <text evidence="8">The sequence shown here is derived from an EMBL/GenBank/DDBJ whole genome shotgun (WGS) entry which is preliminary data.</text>
</comment>
<dbReference type="SMART" id="SM00091">
    <property type="entry name" value="PAS"/>
    <property type="match status" value="2"/>
</dbReference>
<gene>
    <name evidence="8" type="ORF">HNQ61_000566</name>
</gene>
<comment type="catalytic activity">
    <reaction evidence="1">
        <text>ATP + protein L-histidine = ADP + protein N-phospho-L-histidine.</text>
        <dbReference type="EC" id="2.7.13.3"/>
    </reaction>
</comment>
<dbReference type="Proteomes" id="UP000582837">
    <property type="component" value="Unassembled WGS sequence"/>
</dbReference>
<keyword evidence="5" id="KW-0418">Kinase</keyword>
<accession>A0A841GVP1</accession>
<dbReference type="SMART" id="SM00388">
    <property type="entry name" value="HisKA"/>
    <property type="match status" value="1"/>
</dbReference>
<dbReference type="InterPro" id="IPR035965">
    <property type="entry name" value="PAS-like_dom_sf"/>
</dbReference>
<dbReference type="Pfam" id="PF00512">
    <property type="entry name" value="HisKA"/>
    <property type="match status" value="1"/>
</dbReference>
<dbReference type="Gene3D" id="3.30.565.10">
    <property type="entry name" value="Histidine kinase-like ATPase, C-terminal domain"/>
    <property type="match status" value="1"/>
</dbReference>
<evidence type="ECO:0000259" key="6">
    <source>
        <dbReference type="PROSITE" id="PS50109"/>
    </source>
</evidence>
<dbReference type="InterPro" id="IPR036097">
    <property type="entry name" value="HisK_dim/P_sf"/>
</dbReference>
<dbReference type="GO" id="GO:0000155">
    <property type="term" value="F:phosphorelay sensor kinase activity"/>
    <property type="evidence" value="ECO:0007669"/>
    <property type="project" value="InterPro"/>
</dbReference>
<dbReference type="Pfam" id="PF00989">
    <property type="entry name" value="PAS"/>
    <property type="match status" value="1"/>
</dbReference>
<organism evidence="8 9">
    <name type="scientific">Longimicrobium terrae</name>
    <dbReference type="NCBI Taxonomy" id="1639882"/>
    <lineage>
        <taxon>Bacteria</taxon>
        <taxon>Pseudomonadati</taxon>
        <taxon>Gemmatimonadota</taxon>
        <taxon>Longimicrobiia</taxon>
        <taxon>Longimicrobiales</taxon>
        <taxon>Longimicrobiaceae</taxon>
        <taxon>Longimicrobium</taxon>
    </lineage>
</organism>